<evidence type="ECO:0000256" key="1">
    <source>
        <dbReference type="SAM" id="SignalP"/>
    </source>
</evidence>
<dbReference type="RefSeq" id="WP_128388084.1">
    <property type="nucleotide sequence ID" value="NZ_SBII01000001.1"/>
</dbReference>
<feature type="signal peptide" evidence="1">
    <location>
        <begin position="1"/>
        <end position="15"/>
    </location>
</feature>
<accession>A0A444HEX6</accession>
<dbReference type="Pfam" id="PF14129">
    <property type="entry name" value="DUF4296"/>
    <property type="match status" value="1"/>
</dbReference>
<dbReference type="InterPro" id="IPR025381">
    <property type="entry name" value="DUF4296"/>
</dbReference>
<comment type="caution">
    <text evidence="3">The sequence shown here is derived from an EMBL/GenBank/DDBJ whole genome shotgun (WGS) entry which is preliminary data.</text>
</comment>
<sequence>MKKLAFILVSFLAFACSNETVPKPDHLLKEGDMVNILYDISILQAIKSYQGQALEEGKVDAKNYIYKKYNIDSLTFAQNQAYYASKLELYESIQSKLTERVKKEKEKFKAKKDEAKPLKKGENKKFKVAAKMDSLSKKVLDTLSHKKAKAAVK</sequence>
<proteinExistence type="predicted"/>
<protein>
    <submittedName>
        <fullName evidence="3">DUF4296 domain-containing protein</fullName>
    </submittedName>
</protein>
<keyword evidence="1" id="KW-0732">Signal</keyword>
<dbReference type="EMBL" id="SBII01000001">
    <property type="protein sequence ID" value="RWX03528.1"/>
    <property type="molecule type" value="Genomic_DNA"/>
</dbReference>
<feature type="domain" description="DUF4296" evidence="2">
    <location>
        <begin position="24"/>
        <end position="106"/>
    </location>
</feature>
<keyword evidence="4" id="KW-1185">Reference proteome</keyword>
<evidence type="ECO:0000313" key="4">
    <source>
        <dbReference type="Proteomes" id="UP000287527"/>
    </source>
</evidence>
<dbReference type="Proteomes" id="UP000287527">
    <property type="component" value="Unassembled WGS sequence"/>
</dbReference>
<dbReference type="PROSITE" id="PS51257">
    <property type="entry name" value="PROKAR_LIPOPROTEIN"/>
    <property type="match status" value="1"/>
</dbReference>
<gene>
    <name evidence="3" type="ORF">EPI11_00945</name>
</gene>
<name>A0A444HEX6_9FLAO</name>
<feature type="chain" id="PRO_5019163566" evidence="1">
    <location>
        <begin position="16"/>
        <end position="153"/>
    </location>
</feature>
<reference evidence="3 4" key="1">
    <citation type="submission" date="2019-01" db="EMBL/GenBank/DDBJ databases">
        <title>Flavobacterium sp. nov.,isolated from freshwater.</title>
        <authorList>
            <person name="Zhang R."/>
            <person name="Du Z.-J."/>
        </authorList>
    </citation>
    <scope>NUCLEOTIDE SEQUENCE [LARGE SCALE GENOMIC DNA]</scope>
    <source>
        <strain evidence="3 4">1E403</strain>
    </source>
</reference>
<organism evidence="3 4">
    <name type="scientific">Flavobacterium cerinum</name>
    <dbReference type="NCBI Taxonomy" id="2502784"/>
    <lineage>
        <taxon>Bacteria</taxon>
        <taxon>Pseudomonadati</taxon>
        <taxon>Bacteroidota</taxon>
        <taxon>Flavobacteriia</taxon>
        <taxon>Flavobacteriales</taxon>
        <taxon>Flavobacteriaceae</taxon>
        <taxon>Flavobacterium</taxon>
    </lineage>
</organism>
<evidence type="ECO:0000259" key="2">
    <source>
        <dbReference type="Pfam" id="PF14129"/>
    </source>
</evidence>
<dbReference type="AlphaFoldDB" id="A0A444HEX6"/>
<dbReference type="OrthoDB" id="1525222at2"/>
<evidence type="ECO:0000313" key="3">
    <source>
        <dbReference type="EMBL" id="RWX03528.1"/>
    </source>
</evidence>